<dbReference type="RefSeq" id="WP_145958856.1">
    <property type="nucleotide sequence ID" value="NZ_CP015267.1"/>
</dbReference>
<keyword evidence="2" id="KW-1185">Reference proteome</keyword>
<organism evidence="1 2">
    <name type="scientific">Mycobacterium intracellulare subsp. chimaera</name>
    <dbReference type="NCBI Taxonomy" id="222805"/>
    <lineage>
        <taxon>Bacteria</taxon>
        <taxon>Bacillati</taxon>
        <taxon>Actinomycetota</taxon>
        <taxon>Actinomycetes</taxon>
        <taxon>Mycobacteriales</taxon>
        <taxon>Mycobacteriaceae</taxon>
        <taxon>Mycobacterium</taxon>
        <taxon>Mycobacterium avium complex (MAC)</taxon>
    </lineage>
</organism>
<proteinExistence type="predicted"/>
<reference evidence="1" key="2">
    <citation type="submission" date="2023-06" db="EMBL/GenBank/DDBJ databases">
        <authorList>
            <person name="Spilker T."/>
        </authorList>
    </citation>
    <scope>NUCLEOTIDE SEQUENCE</scope>
    <source>
        <strain evidence="1">FLAC1071</strain>
    </source>
</reference>
<comment type="caution">
    <text evidence="1">The sequence shown here is derived from an EMBL/GenBank/DDBJ whole genome shotgun (WGS) entry which is preliminary data.</text>
</comment>
<evidence type="ECO:0000313" key="1">
    <source>
        <dbReference type="EMBL" id="MDM3926397.1"/>
    </source>
</evidence>
<gene>
    <name evidence="1" type="ORF">QRB35_10195</name>
</gene>
<accession>A0ABT7NZF5</accession>
<protein>
    <submittedName>
        <fullName evidence="1">Uncharacterized protein</fullName>
    </submittedName>
</protein>
<name>A0ABT7NZF5_MYCIT</name>
<dbReference type="Proteomes" id="UP001529272">
    <property type="component" value="Unassembled WGS sequence"/>
</dbReference>
<reference evidence="1" key="1">
    <citation type="submission" date="2023-06" db="EMBL/GenBank/DDBJ databases">
        <title>Itaconate inhibition of nontuberculous mycobacteria.</title>
        <authorList>
            <person name="Breen P."/>
            <person name="Zimbric M."/>
            <person name="Caverly L."/>
        </authorList>
    </citation>
    <scope>NUCLEOTIDE SEQUENCE</scope>
    <source>
        <strain evidence="1">FLAC1071</strain>
    </source>
</reference>
<sequence length="175" mass="19984">MTILEDGWTKIASRQTEAAALQKARMNFYLRPAAMEVEGDCTQPRFFRRPPQSSTDNAQVRAHTTLTALLADRCINAGMASRGRQLIEFLFKTHTVDASIAPEDDGLIFYWAARDMAITIQIFSSGDYWWSVRNIAGMSFSDSGSNLPLRELRYSLNQFSKEVERQNPNWRNIVR</sequence>
<evidence type="ECO:0000313" key="2">
    <source>
        <dbReference type="Proteomes" id="UP001529272"/>
    </source>
</evidence>
<dbReference type="EMBL" id="JASZZX010000006">
    <property type="protein sequence ID" value="MDM3926397.1"/>
    <property type="molecule type" value="Genomic_DNA"/>
</dbReference>